<dbReference type="SUPFAM" id="SSF51621">
    <property type="entry name" value="Phosphoenolpyruvate/pyruvate domain"/>
    <property type="match status" value="1"/>
</dbReference>
<keyword evidence="3" id="KW-0456">Lyase</keyword>
<dbReference type="OrthoDB" id="86160at2"/>
<gene>
    <name evidence="5" type="ORF">SAMN05444359_13245</name>
</gene>
<feature type="domain" description="HpcH/HpaI aldolase/citrate lyase" evidence="4">
    <location>
        <begin position="55"/>
        <end position="251"/>
    </location>
</feature>
<evidence type="ECO:0000313" key="6">
    <source>
        <dbReference type="Proteomes" id="UP000199021"/>
    </source>
</evidence>
<keyword evidence="2" id="KW-0479">Metal-binding</keyword>
<keyword evidence="6" id="KW-1185">Reference proteome</keyword>
<dbReference type="PANTHER" id="PTHR30502">
    <property type="entry name" value="2-KETO-3-DEOXY-L-RHAMNONATE ALDOLASE"/>
    <property type="match status" value="1"/>
</dbReference>
<dbReference type="GO" id="GO:0016832">
    <property type="term" value="F:aldehyde-lyase activity"/>
    <property type="evidence" value="ECO:0007669"/>
    <property type="project" value="TreeGrafter"/>
</dbReference>
<dbReference type="InterPro" id="IPR015813">
    <property type="entry name" value="Pyrv/PenolPyrv_kinase-like_dom"/>
</dbReference>
<organism evidence="5 6">
    <name type="scientific">Neolewinella agarilytica</name>
    <dbReference type="NCBI Taxonomy" id="478744"/>
    <lineage>
        <taxon>Bacteria</taxon>
        <taxon>Pseudomonadati</taxon>
        <taxon>Bacteroidota</taxon>
        <taxon>Saprospiria</taxon>
        <taxon>Saprospirales</taxon>
        <taxon>Lewinellaceae</taxon>
        <taxon>Neolewinella</taxon>
    </lineage>
</organism>
<dbReference type="GO" id="GO:0005737">
    <property type="term" value="C:cytoplasm"/>
    <property type="evidence" value="ECO:0007669"/>
    <property type="project" value="TreeGrafter"/>
</dbReference>
<dbReference type="Proteomes" id="UP000199021">
    <property type="component" value="Unassembled WGS sequence"/>
</dbReference>
<evidence type="ECO:0000256" key="1">
    <source>
        <dbReference type="ARBA" id="ARBA00005568"/>
    </source>
</evidence>
<dbReference type="STRING" id="478744.SAMN05444359_13245"/>
<dbReference type="PANTHER" id="PTHR30502:SF0">
    <property type="entry name" value="PHOSPHOENOLPYRUVATE CARBOXYLASE FAMILY PROTEIN"/>
    <property type="match status" value="1"/>
</dbReference>
<reference evidence="6" key="1">
    <citation type="submission" date="2016-10" db="EMBL/GenBank/DDBJ databases">
        <authorList>
            <person name="Varghese N."/>
            <person name="Submissions S."/>
        </authorList>
    </citation>
    <scope>NUCLEOTIDE SEQUENCE [LARGE SCALE GENOMIC DNA]</scope>
    <source>
        <strain evidence="6">DSM 24740</strain>
    </source>
</reference>
<evidence type="ECO:0000256" key="2">
    <source>
        <dbReference type="ARBA" id="ARBA00022723"/>
    </source>
</evidence>
<dbReference type="Gene3D" id="3.20.20.60">
    <property type="entry name" value="Phosphoenolpyruvate-binding domains"/>
    <property type="match status" value="1"/>
</dbReference>
<dbReference type="AlphaFoldDB" id="A0A1H9MY60"/>
<dbReference type="InParanoid" id="A0A1H9MY60"/>
<dbReference type="EMBL" id="FOFB01000032">
    <property type="protein sequence ID" value="SER28656.1"/>
    <property type="molecule type" value="Genomic_DNA"/>
</dbReference>
<accession>A0A1H9MY60</accession>
<dbReference type="InterPro" id="IPR005000">
    <property type="entry name" value="Aldolase/citrate-lyase_domain"/>
</dbReference>
<proteinExistence type="inferred from homology"/>
<evidence type="ECO:0000256" key="3">
    <source>
        <dbReference type="ARBA" id="ARBA00023239"/>
    </source>
</evidence>
<protein>
    <submittedName>
        <fullName evidence="5">4-hydroxy-2-oxoheptanedioate aldolase</fullName>
    </submittedName>
</protein>
<dbReference type="Pfam" id="PF03328">
    <property type="entry name" value="HpcH_HpaI"/>
    <property type="match status" value="1"/>
</dbReference>
<name>A0A1H9MY60_9BACT</name>
<evidence type="ECO:0000259" key="4">
    <source>
        <dbReference type="Pfam" id="PF03328"/>
    </source>
</evidence>
<evidence type="ECO:0000313" key="5">
    <source>
        <dbReference type="EMBL" id="SER28656.1"/>
    </source>
</evidence>
<dbReference type="GO" id="GO:0046872">
    <property type="term" value="F:metal ion binding"/>
    <property type="evidence" value="ECO:0007669"/>
    <property type="project" value="UniProtKB-KW"/>
</dbReference>
<sequence length="267" mass="29356">MEKDTPNLTPVSLLREYINAMNLRQRLQQPTPLHNLFLVTPANWEAEWIADSWESLTLDLQHGMIEGPHLLPMLQAIRAGGSIPLARLAWNRPEGVMKALDYGVEGLICPMIDTAADAAAFVRATKYPPLGNRSFGPFRAGSLNWDNYFDTANEETLCFAMIETAAAADNLEAIAATPGLDGLYVGPFDLSVSMGLEKKADFSDPGLLAIIDRVLAATKRHGLFSAVFTIDPDDAKLMAGKGFDLITCGTEDLIFRGAMRRWQKKVF</sequence>
<comment type="similarity">
    <text evidence="1">Belongs to the HpcH/HpaI aldolase family.</text>
</comment>
<dbReference type="InterPro" id="IPR040442">
    <property type="entry name" value="Pyrv_kinase-like_dom_sf"/>
</dbReference>
<dbReference type="InterPro" id="IPR050251">
    <property type="entry name" value="HpcH-HpaI_aldolase"/>
</dbReference>